<organism evidence="4 5">
    <name type="scientific">Penicillium antarcticum</name>
    <dbReference type="NCBI Taxonomy" id="416450"/>
    <lineage>
        <taxon>Eukaryota</taxon>
        <taxon>Fungi</taxon>
        <taxon>Dikarya</taxon>
        <taxon>Ascomycota</taxon>
        <taxon>Pezizomycotina</taxon>
        <taxon>Eurotiomycetes</taxon>
        <taxon>Eurotiomycetidae</taxon>
        <taxon>Eurotiales</taxon>
        <taxon>Aspergillaceae</taxon>
        <taxon>Penicillium</taxon>
    </lineage>
</organism>
<dbReference type="EMBL" id="MDYN01000008">
    <property type="protein sequence ID" value="OQD86117.1"/>
    <property type="molecule type" value="Genomic_DNA"/>
</dbReference>
<feature type="transmembrane region" description="Helical" evidence="2">
    <location>
        <begin position="550"/>
        <end position="574"/>
    </location>
</feature>
<dbReference type="PANTHER" id="PTHR35395">
    <property type="entry name" value="DUF6536 DOMAIN-CONTAINING PROTEIN"/>
    <property type="match status" value="1"/>
</dbReference>
<evidence type="ECO:0000256" key="1">
    <source>
        <dbReference type="SAM" id="MobiDB-lite"/>
    </source>
</evidence>
<feature type="transmembrane region" description="Helical" evidence="2">
    <location>
        <begin position="435"/>
        <end position="455"/>
    </location>
</feature>
<dbReference type="PANTHER" id="PTHR35395:SF1">
    <property type="entry name" value="DUF6536 DOMAIN-CONTAINING PROTEIN"/>
    <property type="match status" value="1"/>
</dbReference>
<feature type="transmembrane region" description="Helical" evidence="2">
    <location>
        <begin position="67"/>
        <end position="89"/>
    </location>
</feature>
<keyword evidence="2" id="KW-0472">Membrane</keyword>
<feature type="region of interest" description="Disordered" evidence="1">
    <location>
        <begin position="32"/>
        <end position="52"/>
    </location>
</feature>
<dbReference type="InterPro" id="IPR046623">
    <property type="entry name" value="DUF6536"/>
</dbReference>
<dbReference type="Proteomes" id="UP000191672">
    <property type="component" value="Unassembled WGS sequence"/>
</dbReference>
<dbReference type="AlphaFoldDB" id="A0A1V6QAT6"/>
<name>A0A1V6QAT6_9EURO</name>
<reference evidence="5" key="1">
    <citation type="journal article" date="2017" name="Nat. Microbiol.">
        <title>Global analysis of biosynthetic gene clusters reveals vast potential of secondary metabolite production in Penicillium species.</title>
        <authorList>
            <person name="Nielsen J.C."/>
            <person name="Grijseels S."/>
            <person name="Prigent S."/>
            <person name="Ji B."/>
            <person name="Dainat J."/>
            <person name="Nielsen K.F."/>
            <person name="Frisvad J.C."/>
            <person name="Workman M."/>
            <person name="Nielsen J."/>
        </authorList>
    </citation>
    <scope>NUCLEOTIDE SEQUENCE [LARGE SCALE GENOMIC DNA]</scope>
    <source>
        <strain evidence="5">IBT 31811</strain>
    </source>
</reference>
<keyword evidence="2" id="KW-1133">Transmembrane helix</keyword>
<proteinExistence type="predicted"/>
<evidence type="ECO:0000256" key="2">
    <source>
        <dbReference type="SAM" id="Phobius"/>
    </source>
</evidence>
<feature type="transmembrane region" description="Helical" evidence="2">
    <location>
        <begin position="594"/>
        <end position="616"/>
    </location>
</feature>
<keyword evidence="2" id="KW-0812">Transmembrane</keyword>
<evidence type="ECO:0000259" key="3">
    <source>
        <dbReference type="Pfam" id="PF20163"/>
    </source>
</evidence>
<keyword evidence="5" id="KW-1185">Reference proteome</keyword>
<feature type="domain" description="DUF6536" evidence="3">
    <location>
        <begin position="65"/>
        <end position="212"/>
    </location>
</feature>
<evidence type="ECO:0000313" key="4">
    <source>
        <dbReference type="EMBL" id="OQD86117.1"/>
    </source>
</evidence>
<sequence>MAENASLGQDTELIPIRGSYRSSDRLIHSLSEEGQANEHHRQSLDESQSKEEESVRQNRGLFEGWKFSAFLAFVSSVVVLLFNMIFLIYSAATTRNAGGTTLMRGDCGKMQHLSTVMHWVINLLGTGVLSASNFGMQCLVAPTRTDIDRAHKKHSWLDIGVPSVRNLFRVSSKRSYLCLFLSFSSLPFHLFYNSAIYYTTAVPAYDIFAGSGSLGQMNWSNVQLQNLTQIPGKDNSLKILQRAAKNGTLHRLESGSCIAAFAQTYQTAYDKLLLVTEDVQGNDSYALVFTNPVYQATGGYTAVAMDPYRWVCPLDGASQHACKKTGISVVQKWADSKSWTVNQQPGYFTIDDKSADFNIQYCLAKPAKQQCSLQYSPPSMIAVIISNIVKTAILLYIWLGVTKAPILTIGDGIASFLRRNDIYSQGMCLPCDGSATWTMSILGGLIVLFFGLMRIDNIGSDIWATKLGDITSQTIISTGSSQRFVTNSLIANSPQLIFSFLYVAYNSLLTSMCLSAEWSRFGNLRKGLRVSHKPMLSQRSNYFLSLPYRFAVPLMAASSILHWLVSQSLFVIAIEAYDSAMNRDPSQDVYACGYSPMAIIIATSVGVIMFTCLIVLSLRRFESAMPVASSCSLAIAAACHPEFDPNVDEMGPEPVEEIESEDEGEDIALLPLQWGSIAVDGPVGHCTFASGDVFPPEEGQKYQ</sequence>
<dbReference type="Pfam" id="PF20163">
    <property type="entry name" value="DUF6536"/>
    <property type="match status" value="1"/>
</dbReference>
<accession>A0A1V6QAT6</accession>
<protein>
    <recommendedName>
        <fullName evidence="3">DUF6536 domain-containing protein</fullName>
    </recommendedName>
</protein>
<comment type="caution">
    <text evidence="4">The sequence shown here is derived from an EMBL/GenBank/DDBJ whole genome shotgun (WGS) entry which is preliminary data.</text>
</comment>
<gene>
    <name evidence="4" type="ORF">PENANT_c008G06355</name>
</gene>
<dbReference type="STRING" id="416450.A0A1V6QAT6"/>
<evidence type="ECO:0000313" key="5">
    <source>
        <dbReference type="Proteomes" id="UP000191672"/>
    </source>
</evidence>